<dbReference type="EMBL" id="JANSHE010000299">
    <property type="protein sequence ID" value="KAJ3012918.1"/>
    <property type="molecule type" value="Genomic_DNA"/>
</dbReference>
<name>A0ACC1Q6X0_9APHY</name>
<keyword evidence="2" id="KW-1185">Reference proteome</keyword>
<dbReference type="Proteomes" id="UP001144978">
    <property type="component" value="Unassembled WGS sequence"/>
</dbReference>
<accession>A0ACC1Q6X0</accession>
<comment type="caution">
    <text evidence="1">The sequence shown here is derived from an EMBL/GenBank/DDBJ whole genome shotgun (WGS) entry which is preliminary data.</text>
</comment>
<sequence length="85" mass="9322">MLHAQPPLKMNPEMSATHRCLLVNEIFHQIATELHYDPDSDGSGERHALVQLAVLEEWAGCDTNAPLGYTFSLTSVPVVYNATSA</sequence>
<evidence type="ECO:0000313" key="2">
    <source>
        <dbReference type="Proteomes" id="UP001144978"/>
    </source>
</evidence>
<reference evidence="1" key="1">
    <citation type="submission" date="2022-08" db="EMBL/GenBank/DDBJ databases">
        <title>Genome Sequence of Pycnoporus sanguineus.</title>
        <authorList>
            <person name="Buettner E."/>
        </authorList>
    </citation>
    <scope>NUCLEOTIDE SEQUENCE</scope>
    <source>
        <strain evidence="1">CG-C14</strain>
    </source>
</reference>
<gene>
    <name evidence="1" type="ORF">NUW54_g1737</name>
</gene>
<evidence type="ECO:0000313" key="1">
    <source>
        <dbReference type="EMBL" id="KAJ3012918.1"/>
    </source>
</evidence>
<proteinExistence type="predicted"/>
<protein>
    <submittedName>
        <fullName evidence="1">Uncharacterized protein</fullName>
    </submittedName>
</protein>
<organism evidence="1 2">
    <name type="scientific">Trametes sanguinea</name>
    <dbReference type="NCBI Taxonomy" id="158606"/>
    <lineage>
        <taxon>Eukaryota</taxon>
        <taxon>Fungi</taxon>
        <taxon>Dikarya</taxon>
        <taxon>Basidiomycota</taxon>
        <taxon>Agaricomycotina</taxon>
        <taxon>Agaricomycetes</taxon>
        <taxon>Polyporales</taxon>
        <taxon>Polyporaceae</taxon>
        <taxon>Trametes</taxon>
    </lineage>
</organism>